<accession>A0AA42I757</accession>
<sequence length="1268" mass="147555">MKRKIKRNSGVDKIQNSIFSMSSAYKSPFSLDELNIEDDEFASILQKMLDSKSIQDSCFDEDLYGKLHFIYKKYHPLDVFKSLSIAELWLPNLSSFVKFSLAINAFLSLDSGSFSDKRIDTYDIFSEFINNVFEILPHNSMIEDFHPVRDWGQVKFQYNNKSYKILFGSYGFSDVVGFIDSFLIKHRGDKQAIKDFRELLQLHENLLNFLGDNSNEDESESFLLSTPSFNFWKGSNNWFDQLSLENINLDLIVELGETKKNDNNFYDRFEKSEINQYCYFLNSGKLLPLSIRNTFIVLFEYYHSRNNYLLSTCAENISLFLNSRLHSCITDNFLLRSNSNILPYEFSCYLHENGKHYFFLPILISQISQGLEEDIKQIVGLDGLGLQSMNGYGGMYIPSDRAGKVNFLDLNIIIILCDTTTKTLLIPRFKSKNFKIFSLSNFLSIMDSVDDESTFCEYLNFVENNEKKALFMNYDIDSYATFKDTSGVLEEGAIDSTIISLDSHWGMGWKYKHLISKYINLPKFLPDSNYNWVVAKEYDDNICLYAKNKKAISWGVGLEFLYLNFLFDFQEVDANLHLINPRLIELCAEAFCDAFSKRLNLFNSLNLGRIRNFTFNLKVSSWLDTDYIDESYSFNKNVIDGFLIENVNDDSVSVRIYLNLKYCFYSFQNSVDASFQVEMCIEILNIINEVKHVEGIDVFFELLNNTKSWPLRMKMEVMNNPFDLLNESPVSIPDKYYKLARKKLAVILKEMGYHPKIYSDIFEAKEIINSSANALRQLLHGKIKNFNKEKLLIILLTNYQKLISEHYIKNTRHRQSLQHEVVYDRTESLSEVDSKFVRDSMNYRYLIECCLMLDSNSKNICDENDLLELLGETHWLINLYQYSDTLHFELDVGGIEINSNYIPEVFFNGCSDDIRDNFDKEIAAYKLGLGLNSKDMLHSIISENNYELLNNAFYSDLGFSFSNLCKALFVLSNWSSFNSLPIKPVYKESFGKVVEGIVNKLADDGVNSKEVNFILKFLILDKTKINILEGSSNPTFDVPIGDYNKRTSRLNIRPLVLLDDNETLLWVSGCTYRTEKIWLDNVEAGYLPADFPWKNTVNLVGNSKVLLEKQLEKKAFDVLKRKTQYSVSGLDLITRFKKLGFPKIGDYDVLSYFPNSNIWVMIECKYNQPAFCSKDMKRLRDKIFGENSESKSQISKIKTRYDFLKNNLDKVRNALNWPVAFNEDPTILNLYVSKNTYWWFRNPPYKVDVDFIQIDYLDQWLTDNLSKY</sequence>
<evidence type="ECO:0000313" key="2">
    <source>
        <dbReference type="Proteomes" id="UP001159329"/>
    </source>
</evidence>
<evidence type="ECO:0000313" key="1">
    <source>
        <dbReference type="EMBL" id="MDH0563779.1"/>
    </source>
</evidence>
<dbReference type="RefSeq" id="WP_279695099.1">
    <property type="nucleotide sequence ID" value="NZ_JAOEEO010000001.1"/>
</dbReference>
<proteinExistence type="predicted"/>
<comment type="caution">
    <text evidence="1">The sequence shown here is derived from an EMBL/GenBank/DDBJ whole genome shotgun (WGS) entry which is preliminary data.</text>
</comment>
<dbReference type="AlphaFoldDB" id="A0AA42I757"/>
<name>A0AA42I757_9GAMM</name>
<dbReference type="Proteomes" id="UP001159329">
    <property type="component" value="Unassembled WGS sequence"/>
</dbReference>
<dbReference type="EMBL" id="JAOEEO010000001">
    <property type="protein sequence ID" value="MDH0563779.1"/>
    <property type="molecule type" value="Genomic_DNA"/>
</dbReference>
<reference evidence="1" key="1">
    <citation type="submission" date="2022-09" db="EMBL/GenBank/DDBJ databases">
        <title>Intensive care unit water sources are persistently colonized with multi-drug resistant bacteria and are the site of extensive horizontal gene transfer of antibiotic resistance genes.</title>
        <authorList>
            <person name="Diorio-Toth L."/>
        </authorList>
    </citation>
    <scope>NUCLEOTIDE SEQUENCE</scope>
    <source>
        <strain evidence="1">GD04005</strain>
    </source>
</reference>
<organism evidence="1 2">
    <name type="scientific">Acinetobacter courvalinii</name>
    <dbReference type="NCBI Taxonomy" id="280147"/>
    <lineage>
        <taxon>Bacteria</taxon>
        <taxon>Pseudomonadati</taxon>
        <taxon>Pseudomonadota</taxon>
        <taxon>Gammaproteobacteria</taxon>
        <taxon>Moraxellales</taxon>
        <taxon>Moraxellaceae</taxon>
        <taxon>Acinetobacter</taxon>
    </lineage>
</organism>
<protein>
    <submittedName>
        <fullName evidence="1">Uncharacterized protein</fullName>
    </submittedName>
</protein>
<gene>
    <name evidence="1" type="ORF">N7644_08750</name>
</gene>